<keyword evidence="3" id="KW-0678">Repressor</keyword>
<dbReference type="InterPro" id="IPR038291">
    <property type="entry name" value="SAP30_C_sf"/>
</dbReference>
<dbReference type="Pfam" id="PF13867">
    <property type="entry name" value="SAP30_Sin3_bdg"/>
    <property type="match status" value="1"/>
</dbReference>
<dbReference type="PANTHER" id="PTHR13286:SF6">
    <property type="entry name" value="HISTONE DEACETYLASE COMPLEX SUBUNIT SAP30L-RELATED"/>
    <property type="match status" value="1"/>
</dbReference>
<evidence type="ECO:0000313" key="9">
    <source>
        <dbReference type="EMBL" id="RKO83752.1"/>
    </source>
</evidence>
<evidence type="ECO:0000256" key="4">
    <source>
        <dbReference type="ARBA" id="ARBA00023015"/>
    </source>
</evidence>
<sequence>MTSKKAASTAAAPAAAATNGSAAAPPAAAAVPGATAVAPPAKSDKKKKATPSSSKKPEVEPNYVSQVDFSTMDDKILKRYKRLHKLKTVKGKESRADLVGSVAKHFGAVEVNEKDVISYFIYSMRNRGKIFKLPPKPPA</sequence>
<dbReference type="InterPro" id="IPR025718">
    <property type="entry name" value="SAP30_Sin3-bd"/>
</dbReference>
<evidence type="ECO:0000256" key="6">
    <source>
        <dbReference type="ARBA" id="ARBA00023242"/>
    </source>
</evidence>
<comment type="similarity">
    <text evidence="2">Belongs to the SAP30 family.</text>
</comment>
<keyword evidence="5" id="KW-0804">Transcription</keyword>
<dbReference type="Proteomes" id="UP000269721">
    <property type="component" value="Unassembled WGS sequence"/>
</dbReference>
<dbReference type="GO" id="GO:0003712">
    <property type="term" value="F:transcription coregulator activity"/>
    <property type="evidence" value="ECO:0007669"/>
    <property type="project" value="TreeGrafter"/>
</dbReference>
<gene>
    <name evidence="9" type="ORF">BDK51DRAFT_25906</name>
</gene>
<proteinExistence type="inferred from homology"/>
<evidence type="ECO:0000256" key="3">
    <source>
        <dbReference type="ARBA" id="ARBA00022491"/>
    </source>
</evidence>
<keyword evidence="10" id="KW-1185">Reference proteome</keyword>
<feature type="non-terminal residue" evidence="9">
    <location>
        <position position="139"/>
    </location>
</feature>
<reference evidence="10" key="1">
    <citation type="journal article" date="2018" name="Nat. Microbiol.">
        <title>Leveraging single-cell genomics to expand the fungal tree of life.</title>
        <authorList>
            <person name="Ahrendt S.R."/>
            <person name="Quandt C.A."/>
            <person name="Ciobanu D."/>
            <person name="Clum A."/>
            <person name="Salamov A."/>
            <person name="Andreopoulos B."/>
            <person name="Cheng J.F."/>
            <person name="Woyke T."/>
            <person name="Pelin A."/>
            <person name="Henrissat B."/>
            <person name="Reynolds N.K."/>
            <person name="Benny G.L."/>
            <person name="Smith M.E."/>
            <person name="James T.Y."/>
            <person name="Grigoriev I.V."/>
        </authorList>
    </citation>
    <scope>NUCLEOTIDE SEQUENCE [LARGE SCALE GENOMIC DNA]</scope>
</reference>
<dbReference type="GO" id="GO:0000118">
    <property type="term" value="C:histone deacetylase complex"/>
    <property type="evidence" value="ECO:0007669"/>
    <property type="project" value="TreeGrafter"/>
</dbReference>
<keyword evidence="4" id="KW-0805">Transcription regulation</keyword>
<evidence type="ECO:0000256" key="5">
    <source>
        <dbReference type="ARBA" id="ARBA00023163"/>
    </source>
</evidence>
<dbReference type="AlphaFoldDB" id="A0A4P9VX07"/>
<evidence type="ECO:0000256" key="2">
    <source>
        <dbReference type="ARBA" id="ARBA00006283"/>
    </source>
</evidence>
<keyword evidence="6" id="KW-0539">Nucleus</keyword>
<evidence type="ECO:0000259" key="8">
    <source>
        <dbReference type="Pfam" id="PF13867"/>
    </source>
</evidence>
<dbReference type="PANTHER" id="PTHR13286">
    <property type="entry name" value="SAP30"/>
    <property type="match status" value="1"/>
</dbReference>
<feature type="domain" description="Histone deacetylase complex subunit SAP30 Sin3 binding" evidence="8">
    <location>
        <begin position="76"/>
        <end position="124"/>
    </location>
</feature>
<dbReference type="GO" id="GO:0006355">
    <property type="term" value="P:regulation of DNA-templated transcription"/>
    <property type="evidence" value="ECO:0007669"/>
    <property type="project" value="TreeGrafter"/>
</dbReference>
<comment type="subcellular location">
    <subcellularLocation>
        <location evidence="1">Nucleus</location>
    </subcellularLocation>
</comment>
<feature type="region of interest" description="Disordered" evidence="7">
    <location>
        <begin position="1"/>
        <end position="64"/>
    </location>
</feature>
<protein>
    <recommendedName>
        <fullName evidence="8">Histone deacetylase complex subunit SAP30 Sin3 binding domain-containing protein</fullName>
    </recommendedName>
</protein>
<name>A0A4P9VX07_9FUNG</name>
<dbReference type="InterPro" id="IPR024145">
    <property type="entry name" value="His_deAcase_SAP30/SAP30L"/>
</dbReference>
<feature type="compositionally biased region" description="Low complexity" evidence="7">
    <location>
        <begin position="1"/>
        <end position="41"/>
    </location>
</feature>
<evidence type="ECO:0000256" key="1">
    <source>
        <dbReference type="ARBA" id="ARBA00004123"/>
    </source>
</evidence>
<organism evidence="9 10">
    <name type="scientific">Blyttiomyces helicus</name>
    <dbReference type="NCBI Taxonomy" id="388810"/>
    <lineage>
        <taxon>Eukaryota</taxon>
        <taxon>Fungi</taxon>
        <taxon>Fungi incertae sedis</taxon>
        <taxon>Chytridiomycota</taxon>
        <taxon>Chytridiomycota incertae sedis</taxon>
        <taxon>Chytridiomycetes</taxon>
        <taxon>Chytridiomycetes incertae sedis</taxon>
        <taxon>Blyttiomyces</taxon>
    </lineage>
</organism>
<accession>A0A4P9VX07</accession>
<evidence type="ECO:0000256" key="7">
    <source>
        <dbReference type="SAM" id="MobiDB-lite"/>
    </source>
</evidence>
<dbReference type="EMBL" id="ML000881">
    <property type="protein sequence ID" value="RKO83752.1"/>
    <property type="molecule type" value="Genomic_DNA"/>
</dbReference>
<dbReference type="Gene3D" id="6.10.160.20">
    <property type="match status" value="1"/>
</dbReference>
<evidence type="ECO:0000313" key="10">
    <source>
        <dbReference type="Proteomes" id="UP000269721"/>
    </source>
</evidence>
<dbReference type="OrthoDB" id="510958at2759"/>